<dbReference type="EC" id="2.8.2.-" evidence="3"/>
<comment type="similarity">
    <text evidence="1 3">Belongs to the sulfotransferase 1 family.</text>
</comment>
<reference evidence="6" key="1">
    <citation type="submission" date="2003-08" db="EMBL/GenBank/DDBJ databases">
        <authorList>
            <person name="Birren B."/>
            <person name="Nusbaum C."/>
            <person name="Abebe A."/>
            <person name="Abouelleil A."/>
            <person name="Adekoya E."/>
            <person name="Ait-zahra M."/>
            <person name="Allen N."/>
            <person name="Allen T."/>
            <person name="An P."/>
            <person name="Anderson M."/>
            <person name="Anderson S."/>
            <person name="Arachchi H."/>
            <person name="Armbruster J."/>
            <person name="Bachantsang P."/>
            <person name="Baldwin J."/>
            <person name="Barry A."/>
            <person name="Bayul T."/>
            <person name="Blitshsteyn B."/>
            <person name="Bloom T."/>
            <person name="Blye J."/>
            <person name="Boguslavskiy L."/>
            <person name="Borowsky M."/>
            <person name="Boukhgalter B."/>
            <person name="Brunache A."/>
            <person name="Butler J."/>
            <person name="Calixte N."/>
            <person name="Calvo S."/>
            <person name="Camarata J."/>
            <person name="Campo K."/>
            <person name="Chang J."/>
            <person name="Cheshatsang Y."/>
            <person name="Citroen M."/>
            <person name="Collymore A."/>
            <person name="Considine T."/>
            <person name="Cook A."/>
            <person name="Cooke P."/>
            <person name="Corum B."/>
            <person name="Cuomo C."/>
            <person name="David R."/>
            <person name="Dawoe T."/>
            <person name="Degray S."/>
            <person name="Dodge S."/>
            <person name="Dooley K."/>
            <person name="Dorje P."/>
            <person name="Dorjee K."/>
            <person name="Dorris L."/>
            <person name="Duffey N."/>
            <person name="Dupes A."/>
            <person name="Elkins T."/>
            <person name="Engels R."/>
            <person name="Erickson J."/>
            <person name="Farina A."/>
            <person name="Faro S."/>
            <person name="Ferreira P."/>
            <person name="Fischer H."/>
            <person name="Fitzgerald M."/>
            <person name="Foley K."/>
            <person name="Gage D."/>
            <person name="Galagan J."/>
            <person name="Gearin G."/>
            <person name="Gnerre S."/>
            <person name="Gnirke A."/>
            <person name="Goyette A."/>
            <person name="Graham J."/>
            <person name="Grandbois E."/>
            <person name="Gyaltsen K."/>
            <person name="Hafez N."/>
            <person name="Hagopian D."/>
            <person name="Hagos B."/>
            <person name="Hall J."/>
            <person name="Hatcher B."/>
            <person name="Heller A."/>
            <person name="Higgins H."/>
            <person name="Honan T."/>
            <person name="Horn A."/>
            <person name="Houde N."/>
            <person name="Hughes L."/>
            <person name="Hulme W."/>
            <person name="Husby E."/>
            <person name="Iliev I."/>
            <person name="Jaffe D."/>
            <person name="Jones C."/>
            <person name="Kamal M."/>
            <person name="Kamat A."/>
            <person name="Kamvysselis M."/>
            <person name="Karlsson E."/>
            <person name="Kells C."/>
            <person name="Kieu A."/>
            <person name="Kisner P."/>
            <person name="Kodira C."/>
            <person name="Kulbokas E."/>
            <person name="Labutti K."/>
            <person name="Lama D."/>
            <person name="Landers T."/>
            <person name="Leger J."/>
            <person name="Levine S."/>
            <person name="Lewis D."/>
            <person name="Lewis T."/>
            <person name="Lindblad-toh K."/>
            <person name="Liu X."/>
            <person name="Lokyitsang T."/>
            <person name="Lokyitsang Y."/>
            <person name="Lucien O."/>
            <person name="Lui A."/>
            <person name="Ma L.J."/>
            <person name="Mabbitt R."/>
            <person name="Macdonald J."/>
            <person name="Maclean C."/>
            <person name="Major J."/>
            <person name="Manning J."/>
            <person name="Marabella R."/>
            <person name="Maru K."/>
            <person name="Matthews C."/>
            <person name="Mauceli E."/>
            <person name="Mccarthy M."/>
            <person name="Mcdonough S."/>
            <person name="Mcghee T."/>
            <person name="Meldrim J."/>
            <person name="Meneus L."/>
            <person name="Mesirov J."/>
            <person name="Mihalev A."/>
            <person name="Mihova T."/>
            <person name="Mikkelsen T."/>
            <person name="Mlenga V."/>
            <person name="Moru K."/>
            <person name="Mozes J."/>
            <person name="Mulrain L."/>
            <person name="Munson G."/>
            <person name="Naylor J."/>
            <person name="Newes C."/>
            <person name="Nguyen C."/>
            <person name="Nguyen N."/>
            <person name="Nguyen T."/>
            <person name="Nicol R."/>
            <person name="Nielsen C."/>
            <person name="Nizzari M."/>
            <person name="Norbu C."/>
            <person name="Norbu N."/>
            <person name="O'donnell P."/>
            <person name="Okoawo O."/>
            <person name="O'leary S."/>
            <person name="Omotosho B."/>
            <person name="O'neill K."/>
            <person name="Osman S."/>
            <person name="Parker S."/>
            <person name="Perrin D."/>
            <person name="Phunkhang P."/>
            <person name="Piqani B."/>
            <person name="Purcell S."/>
            <person name="Rachupka T."/>
            <person name="Ramasamy U."/>
            <person name="Rameau R."/>
            <person name="Ray V."/>
            <person name="Raymond C."/>
            <person name="Retta R."/>
            <person name="Richardson S."/>
            <person name="Rise C."/>
            <person name="Rodriguez J."/>
            <person name="Rogers J."/>
            <person name="Rogov P."/>
            <person name="Rutman M."/>
            <person name="Schupbach R."/>
            <person name="Seaman C."/>
            <person name="Settipalli S."/>
            <person name="Sharpe T."/>
            <person name="Sheridan J."/>
            <person name="Sherpa N."/>
            <person name="Shi J."/>
            <person name="Smirnov S."/>
            <person name="Smith C."/>
            <person name="Sougnez C."/>
            <person name="Spencer B."/>
            <person name="Stalker J."/>
            <person name="Stange-thomann N."/>
            <person name="Stavropoulos S."/>
            <person name="Stetson K."/>
            <person name="Stone C."/>
            <person name="Stone S."/>
            <person name="Stubbs M."/>
            <person name="Talamas J."/>
            <person name="Tchuinga P."/>
            <person name="Tenzing P."/>
            <person name="Tesfaye S."/>
            <person name="Theodore J."/>
            <person name="Thoulutsang Y."/>
            <person name="Topham K."/>
            <person name="Towey S."/>
            <person name="Tsamla T."/>
            <person name="Tsomo N."/>
            <person name="Vallee D."/>
            <person name="Vassiliev H."/>
            <person name="Venkataraman V."/>
            <person name="Vinson J."/>
            <person name="Vo A."/>
            <person name="Wade C."/>
            <person name="Wang S."/>
            <person name="Wangchuk T."/>
            <person name="Wangdi T."/>
            <person name="Whittaker C."/>
            <person name="Wilkinson J."/>
            <person name="Wu Y."/>
            <person name="Wyman D."/>
            <person name="Yadav S."/>
            <person name="Yang S."/>
            <person name="Yang X."/>
            <person name="Yeager S."/>
            <person name="Yee E."/>
            <person name="Young G."/>
            <person name="Zainoun J."/>
            <person name="Zembeck L."/>
            <person name="Zimmer A."/>
            <person name="Zody M."/>
            <person name="Lander E."/>
        </authorList>
    </citation>
    <scope>NUCLEOTIDE SEQUENCE [LARGE SCALE GENOMIC DNA]</scope>
</reference>
<dbReference type="Gene3D" id="3.40.50.300">
    <property type="entry name" value="P-loop containing nucleotide triphosphate hydrolases"/>
    <property type="match status" value="1"/>
</dbReference>
<dbReference type="InParanoid" id="H2Y837"/>
<dbReference type="STRING" id="51511.ENSCSAVP00000001485"/>
<evidence type="ECO:0000256" key="3">
    <source>
        <dbReference type="RuleBase" id="RU361155"/>
    </source>
</evidence>
<dbReference type="SUPFAM" id="SSF52540">
    <property type="entry name" value="P-loop containing nucleoside triphosphate hydrolases"/>
    <property type="match status" value="1"/>
</dbReference>
<dbReference type="Ensembl" id="ENSCSAVT00000001504.1">
    <property type="protein sequence ID" value="ENSCSAVP00000001485.1"/>
    <property type="gene ID" value="ENSCSAVG00000000843.1"/>
</dbReference>
<evidence type="ECO:0000313" key="6">
    <source>
        <dbReference type="Proteomes" id="UP000007875"/>
    </source>
</evidence>
<accession>H2Y837</accession>
<dbReference type="GeneTree" id="ENSGT00940000168892"/>
<organism evidence="5 6">
    <name type="scientific">Ciona savignyi</name>
    <name type="common">Pacific transparent sea squirt</name>
    <dbReference type="NCBI Taxonomy" id="51511"/>
    <lineage>
        <taxon>Eukaryota</taxon>
        <taxon>Metazoa</taxon>
        <taxon>Chordata</taxon>
        <taxon>Tunicata</taxon>
        <taxon>Ascidiacea</taxon>
        <taxon>Phlebobranchia</taxon>
        <taxon>Cionidae</taxon>
        <taxon>Ciona</taxon>
    </lineage>
</organism>
<protein>
    <recommendedName>
        <fullName evidence="3">Sulfotransferase</fullName>
        <ecNumber evidence="3">2.8.2.-</ecNumber>
    </recommendedName>
</protein>
<dbReference type="InterPro" id="IPR000863">
    <property type="entry name" value="Sulfotransferase_dom"/>
</dbReference>
<reference evidence="5" key="2">
    <citation type="submission" date="2025-08" db="UniProtKB">
        <authorList>
            <consortium name="Ensembl"/>
        </authorList>
    </citation>
    <scope>IDENTIFICATION</scope>
</reference>
<evidence type="ECO:0000313" key="5">
    <source>
        <dbReference type="Ensembl" id="ENSCSAVP00000001485.1"/>
    </source>
</evidence>
<dbReference type="InterPro" id="IPR027417">
    <property type="entry name" value="P-loop_NTPase"/>
</dbReference>
<reference evidence="5" key="3">
    <citation type="submission" date="2025-09" db="UniProtKB">
        <authorList>
            <consortium name="Ensembl"/>
        </authorList>
    </citation>
    <scope>IDENTIFICATION</scope>
</reference>
<dbReference type="PANTHER" id="PTHR11783">
    <property type="entry name" value="SULFOTRANSFERASE SULT"/>
    <property type="match status" value="1"/>
</dbReference>
<name>H2Y837_CIOSA</name>
<feature type="domain" description="Sulfotransferase" evidence="4">
    <location>
        <begin position="22"/>
        <end position="269"/>
    </location>
</feature>
<dbReference type="OMA" id="CMEIVAN"/>
<dbReference type="HOGENOM" id="CLU_027239_1_2_1"/>
<evidence type="ECO:0000259" key="4">
    <source>
        <dbReference type="Pfam" id="PF00685"/>
    </source>
</evidence>
<dbReference type="eggNOG" id="KOG1584">
    <property type="taxonomic scope" value="Eukaryota"/>
</dbReference>
<evidence type="ECO:0000256" key="1">
    <source>
        <dbReference type="ARBA" id="ARBA00005771"/>
    </source>
</evidence>
<keyword evidence="2 3" id="KW-0808">Transferase</keyword>
<dbReference type="Pfam" id="PF00685">
    <property type="entry name" value="Sulfotransfer_1"/>
    <property type="match status" value="1"/>
</dbReference>
<dbReference type="AlphaFoldDB" id="H2Y837"/>
<evidence type="ECO:0000256" key="2">
    <source>
        <dbReference type="ARBA" id="ARBA00022679"/>
    </source>
</evidence>
<proteinExistence type="inferred from homology"/>
<sequence length="277" mass="32406">MQAMFKPLYAKYSYENWLPREGDVLIATFPKCGTHWCMEIVANLAFEAEKVDFYRKAMLLPILEAGPEKRYELFDKIPSPRSMMTHQPHFNVNIEKYLEQKMKIVVVYRNPKDVAVSFYHFQLKTSPPPVRIESWNEYVKLFMEGPPRSFCRPGETYLDHFLGWYQHRNNKQILLLCYEEMKLNPEKEIRKLSDFLGLSKTDEEIARVVDITSLASMKKQQEAGGNEVNAIRKKANLVRKGIIGDWKSHFTVAQSEAMDKLVEEKTKGMDFKFIFSA</sequence>
<dbReference type="GO" id="GO:0008146">
    <property type="term" value="F:sulfotransferase activity"/>
    <property type="evidence" value="ECO:0007669"/>
    <property type="project" value="InterPro"/>
</dbReference>
<dbReference type="Proteomes" id="UP000007875">
    <property type="component" value="Unassembled WGS sequence"/>
</dbReference>
<keyword evidence="6" id="KW-1185">Reference proteome</keyword>